<reference evidence="6 8" key="2">
    <citation type="submission" date="2016-10" db="EMBL/GenBank/DDBJ databases">
        <authorList>
            <person name="de Groot N.N."/>
        </authorList>
    </citation>
    <scope>NUCLEOTIDE SEQUENCE [LARGE SCALE GENOMIC DNA]</scope>
    <source>
        <strain evidence="6 8">DSM 2895</strain>
    </source>
</reference>
<dbReference type="CDD" id="cd00397">
    <property type="entry name" value="DNA_BRE_C"/>
    <property type="match status" value="1"/>
</dbReference>
<keyword evidence="7" id="KW-1185">Reference proteome</keyword>
<dbReference type="PATRIC" id="fig|47500.8.peg.2502"/>
<evidence type="ECO:0000313" key="8">
    <source>
        <dbReference type="Proteomes" id="UP000182836"/>
    </source>
</evidence>
<dbReference type="STRING" id="47500.AF333_06480"/>
<keyword evidence="2" id="KW-0229">DNA integration</keyword>
<reference evidence="5 7" key="1">
    <citation type="submission" date="2015-07" db="EMBL/GenBank/DDBJ databases">
        <title>Fjat-14205 dsm 2895.</title>
        <authorList>
            <person name="Liu B."/>
            <person name="Wang J."/>
            <person name="Zhu Y."/>
            <person name="Liu G."/>
            <person name="Chen Q."/>
            <person name="Chen Z."/>
            <person name="Lan J."/>
            <person name="Che J."/>
            <person name="Ge C."/>
            <person name="Shi H."/>
            <person name="Pan Z."/>
            <person name="Liu X."/>
        </authorList>
    </citation>
    <scope>NUCLEOTIDE SEQUENCE [LARGE SCALE GENOMIC DNA]</scope>
    <source>
        <strain evidence="5 7">DSM 2895</strain>
    </source>
</reference>
<sequence length="360" mass="41647">MPITKSQSPLQSLHADIQSIIATYGPELLEKALKEAGLSSPTLESQKEEIAFEQACEFFITCSKFLGLSKTSQETYLYELGLFQNFIFAKLGKDSMLEQTAEPSLLVEYLSACQNSNTRSKKSAFLRTFFKTTFRHFWMMDITDLKGILKITWSEDYLPRAFTREQLGELIKRSQLQRTGQRDHVIIWTFLGSGIRLNELCNLQIGDIEPVRQTIKVIAKGKSTKRERMINQHALFILLEYIYFKYACLKEELTEAEFSKLYVFSNDNGQTAIQRRTVQHMITKLIKQTKSIPEDQKKRYSTHTFRHCFAVYALEEGIDIYTLSKLLGHDSINSTAVYLKLFDEHLKRAIERHPFASVNM</sequence>
<dbReference type="EMBL" id="LGUG01000004">
    <property type="protein sequence ID" value="KON95177.1"/>
    <property type="molecule type" value="Genomic_DNA"/>
</dbReference>
<dbReference type="GO" id="GO:0015074">
    <property type="term" value="P:DNA integration"/>
    <property type="evidence" value="ECO:0007669"/>
    <property type="project" value="UniProtKB-KW"/>
</dbReference>
<evidence type="ECO:0000313" key="5">
    <source>
        <dbReference type="EMBL" id="KON95177.1"/>
    </source>
</evidence>
<dbReference type="EMBL" id="FNED01000008">
    <property type="protein sequence ID" value="SDI82403.1"/>
    <property type="molecule type" value="Genomic_DNA"/>
</dbReference>
<feature type="domain" description="Tyr recombinase" evidence="4">
    <location>
        <begin position="157"/>
        <end position="351"/>
    </location>
</feature>
<dbReference type="SUPFAM" id="SSF56349">
    <property type="entry name" value="DNA breaking-rejoining enzymes"/>
    <property type="match status" value="1"/>
</dbReference>
<dbReference type="OrthoDB" id="9766545at2"/>
<accession>A0A0D1W3D2</accession>
<dbReference type="PANTHER" id="PTHR30349:SF77">
    <property type="entry name" value="TYROSINE RECOMBINASE XERC"/>
    <property type="match status" value="1"/>
</dbReference>
<dbReference type="AlphaFoldDB" id="A0A0D1W3D2"/>
<dbReference type="InterPro" id="IPR002104">
    <property type="entry name" value="Integrase_catalytic"/>
</dbReference>
<evidence type="ECO:0000313" key="7">
    <source>
        <dbReference type="Proteomes" id="UP000037269"/>
    </source>
</evidence>
<dbReference type="InterPro" id="IPR011010">
    <property type="entry name" value="DNA_brk_join_enz"/>
</dbReference>
<name>A0A0D1W3D2_ANEMI</name>
<comment type="subcellular location">
    <subcellularLocation>
        <location evidence="1">Cytoplasm</location>
    </subcellularLocation>
</comment>
<proteinExistence type="predicted"/>
<evidence type="ECO:0000313" key="6">
    <source>
        <dbReference type="EMBL" id="SDI82403.1"/>
    </source>
</evidence>
<keyword evidence="3" id="KW-0233">DNA recombination</keyword>
<dbReference type="RefSeq" id="WP_043067410.1">
    <property type="nucleotide sequence ID" value="NZ_BJOA01000061.1"/>
</dbReference>
<dbReference type="Gene3D" id="1.10.443.10">
    <property type="entry name" value="Intergrase catalytic core"/>
    <property type="match status" value="1"/>
</dbReference>
<dbReference type="GO" id="GO:0005737">
    <property type="term" value="C:cytoplasm"/>
    <property type="evidence" value="ECO:0007669"/>
    <property type="project" value="UniProtKB-SubCell"/>
</dbReference>
<dbReference type="InterPro" id="IPR050090">
    <property type="entry name" value="Tyrosine_recombinase_XerCD"/>
</dbReference>
<evidence type="ECO:0000256" key="1">
    <source>
        <dbReference type="ARBA" id="ARBA00004496"/>
    </source>
</evidence>
<evidence type="ECO:0000256" key="2">
    <source>
        <dbReference type="ARBA" id="ARBA00022908"/>
    </source>
</evidence>
<dbReference type="PANTHER" id="PTHR30349">
    <property type="entry name" value="PHAGE INTEGRASE-RELATED"/>
    <property type="match status" value="1"/>
</dbReference>
<evidence type="ECO:0000259" key="4">
    <source>
        <dbReference type="PROSITE" id="PS51898"/>
    </source>
</evidence>
<dbReference type="GO" id="GO:0003677">
    <property type="term" value="F:DNA binding"/>
    <property type="evidence" value="ECO:0007669"/>
    <property type="project" value="InterPro"/>
</dbReference>
<dbReference type="Proteomes" id="UP000037269">
    <property type="component" value="Unassembled WGS sequence"/>
</dbReference>
<dbReference type="Pfam" id="PF00589">
    <property type="entry name" value="Phage_integrase"/>
    <property type="match status" value="1"/>
</dbReference>
<organism evidence="5 7">
    <name type="scientific">Aneurinibacillus migulanus</name>
    <name type="common">Bacillus migulanus</name>
    <dbReference type="NCBI Taxonomy" id="47500"/>
    <lineage>
        <taxon>Bacteria</taxon>
        <taxon>Bacillati</taxon>
        <taxon>Bacillota</taxon>
        <taxon>Bacilli</taxon>
        <taxon>Bacillales</taxon>
        <taxon>Paenibacillaceae</taxon>
        <taxon>Aneurinibacillus group</taxon>
        <taxon>Aneurinibacillus</taxon>
    </lineage>
</organism>
<protein>
    <submittedName>
        <fullName evidence="6">Integrase/recombinase XerD</fullName>
    </submittedName>
</protein>
<dbReference type="Proteomes" id="UP000182836">
    <property type="component" value="Unassembled WGS sequence"/>
</dbReference>
<dbReference type="InterPro" id="IPR013762">
    <property type="entry name" value="Integrase-like_cat_sf"/>
</dbReference>
<gene>
    <name evidence="5" type="ORF">AF333_06480</name>
    <name evidence="6" type="ORF">SAMN04487909_10867</name>
</gene>
<dbReference type="GO" id="GO:0006310">
    <property type="term" value="P:DNA recombination"/>
    <property type="evidence" value="ECO:0007669"/>
    <property type="project" value="UniProtKB-KW"/>
</dbReference>
<dbReference type="GeneID" id="42304847"/>
<evidence type="ECO:0000256" key="3">
    <source>
        <dbReference type="ARBA" id="ARBA00023172"/>
    </source>
</evidence>
<dbReference type="PROSITE" id="PS51898">
    <property type="entry name" value="TYR_RECOMBINASE"/>
    <property type="match status" value="1"/>
</dbReference>